<feature type="region of interest" description="Disordered" evidence="1">
    <location>
        <begin position="205"/>
        <end position="230"/>
    </location>
</feature>
<protein>
    <submittedName>
        <fullName evidence="3">Uncharacterized protein</fullName>
    </submittedName>
</protein>
<proteinExistence type="predicted"/>
<reference evidence="3 4" key="1">
    <citation type="journal article" date="2011" name="PLoS Genet.">
        <title>Finished genome of the fungal wheat pathogen Mycosphaerella graminicola reveals dispensome structure, chromosome plasticity, and stealth pathogenesis.</title>
        <authorList>
            <person name="Goodwin S.B."/>
            <person name="Ben M'barek S."/>
            <person name="Dhillon B."/>
            <person name="Wittenberg A.H.J."/>
            <person name="Crane C.F."/>
            <person name="Hane J.K."/>
            <person name="Foster A.J."/>
            <person name="Van der Lee T.A.J."/>
            <person name="Grimwood J."/>
            <person name="Aerts A."/>
            <person name="Antoniw J."/>
            <person name="Bailey A."/>
            <person name="Bluhm B."/>
            <person name="Bowler J."/>
            <person name="Bristow J."/>
            <person name="van der Burgt A."/>
            <person name="Canto-Canche B."/>
            <person name="Churchill A.C.L."/>
            <person name="Conde-Ferraez L."/>
            <person name="Cools H.J."/>
            <person name="Coutinho P.M."/>
            <person name="Csukai M."/>
            <person name="Dehal P."/>
            <person name="De Wit P."/>
            <person name="Donzelli B."/>
            <person name="van de Geest H.C."/>
            <person name="van Ham R.C.H.J."/>
            <person name="Hammond-Kosack K.E."/>
            <person name="Henrissat B."/>
            <person name="Kilian A."/>
            <person name="Kobayashi A.K."/>
            <person name="Koopmann E."/>
            <person name="Kourmpetis Y."/>
            <person name="Kuzniar A."/>
            <person name="Lindquist E."/>
            <person name="Lombard V."/>
            <person name="Maliepaard C."/>
            <person name="Martins N."/>
            <person name="Mehrabi R."/>
            <person name="Nap J.P.H."/>
            <person name="Ponomarenko A."/>
            <person name="Rudd J.J."/>
            <person name="Salamov A."/>
            <person name="Schmutz J."/>
            <person name="Schouten H.J."/>
            <person name="Shapiro H."/>
            <person name="Stergiopoulos I."/>
            <person name="Torriani S.F.F."/>
            <person name="Tu H."/>
            <person name="de Vries R.P."/>
            <person name="Waalwijk C."/>
            <person name="Ware S.B."/>
            <person name="Wiebenga A."/>
            <person name="Zwiers L.-H."/>
            <person name="Oliver R.P."/>
            <person name="Grigoriev I.V."/>
            <person name="Kema G.H.J."/>
        </authorList>
    </citation>
    <scope>NUCLEOTIDE SEQUENCE [LARGE SCALE GENOMIC DNA]</scope>
    <source>
        <strain evidence="4">CBS 115943 / IPO323</strain>
    </source>
</reference>
<dbReference type="OMA" id="IREHAAY"/>
<dbReference type="AlphaFoldDB" id="F9XGM3"/>
<gene>
    <name evidence="3" type="ORF">MYCGRDRAFT_94647</name>
</gene>
<feature type="compositionally biased region" description="Low complexity" evidence="1">
    <location>
        <begin position="158"/>
        <end position="170"/>
    </location>
</feature>
<evidence type="ECO:0000256" key="1">
    <source>
        <dbReference type="SAM" id="MobiDB-lite"/>
    </source>
</evidence>
<feature type="region of interest" description="Disordered" evidence="1">
    <location>
        <begin position="372"/>
        <end position="402"/>
    </location>
</feature>
<keyword evidence="2" id="KW-1133">Transmembrane helix</keyword>
<dbReference type="InParanoid" id="F9XGM3"/>
<evidence type="ECO:0000256" key="2">
    <source>
        <dbReference type="SAM" id="Phobius"/>
    </source>
</evidence>
<dbReference type="EMBL" id="CM001202">
    <property type="protein sequence ID" value="EGP86011.1"/>
    <property type="molecule type" value="Genomic_DNA"/>
</dbReference>
<dbReference type="GeneID" id="13397550"/>
<feature type="compositionally biased region" description="Low complexity" evidence="1">
    <location>
        <begin position="55"/>
        <end position="91"/>
    </location>
</feature>
<dbReference type="Proteomes" id="UP000008062">
    <property type="component" value="Chromosome 7"/>
</dbReference>
<dbReference type="HOGENOM" id="CLU_450715_0_0_1"/>
<feature type="region of interest" description="Disordered" evidence="1">
    <location>
        <begin position="136"/>
        <end position="176"/>
    </location>
</feature>
<name>F9XGM3_ZYMTI</name>
<feature type="compositionally biased region" description="Polar residues" evidence="1">
    <location>
        <begin position="41"/>
        <end position="54"/>
    </location>
</feature>
<evidence type="ECO:0000313" key="3">
    <source>
        <dbReference type="EMBL" id="EGP86011.1"/>
    </source>
</evidence>
<keyword evidence="4" id="KW-1185">Reference proteome</keyword>
<dbReference type="RefSeq" id="XP_003851035.1">
    <property type="nucleotide sequence ID" value="XM_003850987.1"/>
</dbReference>
<feature type="region of interest" description="Disordered" evidence="1">
    <location>
        <begin position="40"/>
        <end position="97"/>
    </location>
</feature>
<evidence type="ECO:0000313" key="4">
    <source>
        <dbReference type="Proteomes" id="UP000008062"/>
    </source>
</evidence>
<keyword evidence="2" id="KW-0812">Transmembrane</keyword>
<dbReference type="OrthoDB" id="10396054at2759"/>
<accession>F9XGM3</accession>
<sequence length="606" mass="64213">MESRERSLATANAYITNASAMGVITVRRPRTNTVYPVVQAGQPQISPSSNDGTASSDSPEISSKSIPSSITGTITDTSTTFTSSTPSSTSTLKPIGHTPHGVSNTTLAISLTVSLGVALIIGVLAFLLIRRRRQRHRPAAPTGTHIPAIREKSGLLQRRSTTSSSRSRSSANNISRLVISPPRNLQYFQGCGTSPLHAQLRAQCDTPTYPSPTRTERNHPSERALPFGRQEPGERFHQTPLLPDAPPPPYIQEPAPELPELPPNLARMSYPTITVAGAEPVPRPVGGLRASATSMFSFLHKNPISPVPPAIPQLPANLGRWSYQQQLEAERQAQPQMQQLPRGEYLRTPEPGCSEYGPSPDLRLSTLAEFPRPPKIGTERCSATPPPLTIHKHKPKSKSFARPFTPPLHNLISRAANVIHATKSKPIAPATAPIPSSSPALSYPTRPTLSLTQSKNLVASPPSPTWHPASSPYCPSPGPSFLESPIDPEGWVGGGLGKTLGYGAAAGNGPNPYRNTRGLEPSPRVGVARGSGVRGFTPSGYGGYGAALGVNGAIGLAHSKSVRSFTSTLYSDTASLHEVQGIEAVTRSGEGRGRVVGLGVSGTDVD</sequence>
<feature type="transmembrane region" description="Helical" evidence="2">
    <location>
        <begin position="107"/>
        <end position="129"/>
    </location>
</feature>
<organism evidence="3 4">
    <name type="scientific">Zymoseptoria tritici (strain CBS 115943 / IPO323)</name>
    <name type="common">Speckled leaf blotch fungus</name>
    <name type="synonym">Septoria tritici</name>
    <dbReference type="NCBI Taxonomy" id="336722"/>
    <lineage>
        <taxon>Eukaryota</taxon>
        <taxon>Fungi</taxon>
        <taxon>Dikarya</taxon>
        <taxon>Ascomycota</taxon>
        <taxon>Pezizomycotina</taxon>
        <taxon>Dothideomycetes</taxon>
        <taxon>Dothideomycetidae</taxon>
        <taxon>Mycosphaerellales</taxon>
        <taxon>Mycosphaerellaceae</taxon>
        <taxon>Zymoseptoria</taxon>
    </lineage>
</organism>
<feature type="compositionally biased region" description="Basic residues" evidence="1">
    <location>
        <begin position="390"/>
        <end position="399"/>
    </location>
</feature>
<dbReference type="KEGG" id="ztr:MYCGRDRAFT_94647"/>
<keyword evidence="2" id="KW-0472">Membrane</keyword>